<accession>C9W192</accession>
<feature type="non-terminal residue" evidence="2">
    <location>
        <position position="114"/>
    </location>
</feature>
<evidence type="ECO:0000256" key="1">
    <source>
        <dbReference type="SAM" id="SignalP"/>
    </source>
</evidence>
<evidence type="ECO:0000313" key="2">
    <source>
        <dbReference type="EMBL" id="ACX53839.1"/>
    </source>
</evidence>
<name>C9W192_RHISA</name>
<reference evidence="2" key="2">
    <citation type="journal article" date="2013" name="Ticks Tick Borne Dis.">
        <title>Proteome of Rhipicephalus sanguineus tick saliva induced by the secretagogues pilocarpine and dopamine.</title>
        <authorList>
            <person name="Oliveira C.J."/>
            <person name="Anatriello E."/>
            <person name="de Miranda-Santos I.K."/>
            <person name="Francischetti I.M."/>
            <person name="Sa-Nunes A."/>
            <person name="Ferreira B.R."/>
            <person name="Ribeiro J.M."/>
        </authorList>
    </citation>
    <scope>NUCLEOTIDE SEQUENCE</scope>
    <source>
        <tissue evidence="2">Salivary glands</tissue>
    </source>
</reference>
<proteinExistence type="evidence at transcript level"/>
<sequence>MRITIKLSVLLFLVFESEARWTRVNLTDEADHYIKRLIIRVQTLAAGVLVPYEYCINRTHPWNVYPITARGHDLWCGNDELYDSNGKIVRLRMIFNVTKSMQSPFPAIFNATLP</sequence>
<protein>
    <submittedName>
        <fullName evidence="2">Da-p36-like protein</fullName>
    </submittedName>
</protein>
<feature type="chain" id="PRO_5003002697" evidence="1">
    <location>
        <begin position="20"/>
        <end position="114"/>
    </location>
</feature>
<feature type="signal peptide" evidence="1">
    <location>
        <begin position="1"/>
        <end position="19"/>
    </location>
</feature>
<dbReference type="VEuPathDB" id="VectorBase:RSAN_030555"/>
<reference evidence="2" key="1">
    <citation type="journal article" date="2010" name="BMC Genomics">
        <title>An insight into the sialotranscriptome of the brown dog tick, Rhipicephalus sanguineus.</title>
        <authorList>
            <person name="Anatriello E."/>
            <person name="Ribeiro J.M."/>
            <person name="de Miranda-Santos I.K."/>
            <person name="Brandao L.G."/>
            <person name="Anderson J.M."/>
            <person name="Valenzuela J.G."/>
            <person name="Maruyama S.R."/>
            <person name="Silva J.S."/>
            <person name="Ferreira B.R."/>
        </authorList>
    </citation>
    <scope>NUCLEOTIDE SEQUENCE</scope>
    <source>
        <tissue evidence="2">Salivary glands</tissue>
    </source>
</reference>
<organism evidence="2">
    <name type="scientific">Rhipicephalus sanguineus</name>
    <name type="common">Brown dog tick</name>
    <name type="synonym">Ixodes sanguineus</name>
    <dbReference type="NCBI Taxonomy" id="34632"/>
    <lineage>
        <taxon>Eukaryota</taxon>
        <taxon>Metazoa</taxon>
        <taxon>Ecdysozoa</taxon>
        <taxon>Arthropoda</taxon>
        <taxon>Chelicerata</taxon>
        <taxon>Arachnida</taxon>
        <taxon>Acari</taxon>
        <taxon>Parasitiformes</taxon>
        <taxon>Ixodida</taxon>
        <taxon>Ixodoidea</taxon>
        <taxon>Ixodidae</taxon>
        <taxon>Rhipicephalinae</taxon>
        <taxon>Rhipicephalus</taxon>
        <taxon>Rhipicephalus</taxon>
    </lineage>
</organism>
<dbReference type="EMBL" id="EZ406039">
    <property type="protein sequence ID" value="ACX53839.1"/>
    <property type="molecule type" value="mRNA"/>
</dbReference>
<dbReference type="AlphaFoldDB" id="C9W192"/>
<keyword evidence="1" id="KW-0732">Signal</keyword>